<evidence type="ECO:0000313" key="5">
    <source>
        <dbReference type="Proteomes" id="UP000646211"/>
    </source>
</evidence>
<dbReference type="InterPro" id="IPR001509">
    <property type="entry name" value="Epimerase_deHydtase"/>
</dbReference>
<dbReference type="RefSeq" id="WP_194310895.1">
    <property type="nucleotide sequence ID" value="NZ_JADHEC010000004.1"/>
</dbReference>
<reference evidence="4" key="1">
    <citation type="submission" date="2020-11" db="EMBL/GenBank/DDBJ databases">
        <title>Genome of Flavobacterium soyangense.</title>
        <authorList>
            <person name="Liu Q."/>
            <person name="Xin Y.-H."/>
        </authorList>
    </citation>
    <scope>NUCLEOTIDE SEQUENCE</scope>
    <source>
        <strain evidence="4">CGMCC 1.13493</strain>
    </source>
</reference>
<dbReference type="PANTHER" id="PTHR11092">
    <property type="entry name" value="SUGAR NUCLEOTIDE EPIMERASE RELATED"/>
    <property type="match status" value="1"/>
</dbReference>
<accession>A0A930UA20</accession>
<dbReference type="AlphaFoldDB" id="A0A930UA20"/>
<dbReference type="Pfam" id="PF08338">
    <property type="entry name" value="DUF1731"/>
    <property type="match status" value="1"/>
</dbReference>
<dbReference type="SUPFAM" id="SSF51735">
    <property type="entry name" value="NAD(P)-binding Rossmann-fold domains"/>
    <property type="match status" value="1"/>
</dbReference>
<dbReference type="Pfam" id="PF01370">
    <property type="entry name" value="Epimerase"/>
    <property type="match status" value="1"/>
</dbReference>
<evidence type="ECO:0000256" key="1">
    <source>
        <dbReference type="ARBA" id="ARBA00009353"/>
    </source>
</evidence>
<gene>
    <name evidence="4" type="ORF">IR213_03380</name>
</gene>
<dbReference type="NCBIfam" id="TIGR01777">
    <property type="entry name" value="yfcH"/>
    <property type="match status" value="1"/>
</dbReference>
<evidence type="ECO:0000259" key="2">
    <source>
        <dbReference type="Pfam" id="PF01370"/>
    </source>
</evidence>
<dbReference type="EMBL" id="JADHEC010000004">
    <property type="protein sequence ID" value="MBF2707634.1"/>
    <property type="molecule type" value="Genomic_DNA"/>
</dbReference>
<dbReference type="Proteomes" id="UP000646211">
    <property type="component" value="Unassembled WGS sequence"/>
</dbReference>
<keyword evidence="5" id="KW-1185">Reference proteome</keyword>
<dbReference type="InterPro" id="IPR013549">
    <property type="entry name" value="DUF1731"/>
</dbReference>
<sequence length="304" mass="33779">MKRNVLISGGTGFIGKHLTNVLIENGFSVSILSRSYKQNLPDTSYYIWDVSNNHIDEKAVLNADFIIHLAGENIAEKRWTSKRKAAIINSRELSTKLIYEVLKKSNKKLDAFVSASGIGIYGAINGNEICTEDTVPADDFLGLTCQKWEASADTISGLGIRTVKIRTGLVLGKEDGFLKKLIPIFKYRLGSALGSGKQYMPWIHINDLCNIYLEAISNSKMEGAYNAAITDNTTNTVFSKTLAKIYGYLIWLPNVPAILIKLVLGEMAQILLKGRRVSSEKIGKLGFKFQFVFLEDALRDCLEK</sequence>
<dbReference type="Gene3D" id="3.40.50.720">
    <property type="entry name" value="NAD(P)-binding Rossmann-like Domain"/>
    <property type="match status" value="1"/>
</dbReference>
<evidence type="ECO:0000259" key="3">
    <source>
        <dbReference type="Pfam" id="PF08338"/>
    </source>
</evidence>
<proteinExistence type="inferred from homology"/>
<protein>
    <submittedName>
        <fullName evidence="4">TIGR01777 family protein</fullName>
    </submittedName>
</protein>
<name>A0A930UA20_9FLAO</name>
<dbReference type="InterPro" id="IPR010099">
    <property type="entry name" value="SDR39U1"/>
</dbReference>
<dbReference type="InterPro" id="IPR036291">
    <property type="entry name" value="NAD(P)-bd_dom_sf"/>
</dbReference>
<organism evidence="4 5">
    <name type="scientific">Flavobacterium soyangense</name>
    <dbReference type="NCBI Taxonomy" id="2023265"/>
    <lineage>
        <taxon>Bacteria</taxon>
        <taxon>Pseudomonadati</taxon>
        <taxon>Bacteroidota</taxon>
        <taxon>Flavobacteriia</taxon>
        <taxon>Flavobacteriales</taxon>
        <taxon>Flavobacteriaceae</taxon>
        <taxon>Flavobacterium</taxon>
    </lineage>
</organism>
<comment type="caution">
    <text evidence="4">The sequence shown here is derived from an EMBL/GenBank/DDBJ whole genome shotgun (WGS) entry which is preliminary data.</text>
</comment>
<dbReference type="PANTHER" id="PTHR11092:SF0">
    <property type="entry name" value="EPIMERASE FAMILY PROTEIN SDR39U1"/>
    <property type="match status" value="1"/>
</dbReference>
<feature type="domain" description="NAD-dependent epimerase/dehydratase" evidence="2">
    <location>
        <begin position="5"/>
        <end position="227"/>
    </location>
</feature>
<feature type="domain" description="DUF1731" evidence="3">
    <location>
        <begin position="255"/>
        <end position="300"/>
    </location>
</feature>
<comment type="similarity">
    <text evidence="1">Belongs to the NAD(P)-dependent epimerase/dehydratase family. SDR39U1 subfamily.</text>
</comment>
<evidence type="ECO:0000313" key="4">
    <source>
        <dbReference type="EMBL" id="MBF2707634.1"/>
    </source>
</evidence>